<dbReference type="EMBL" id="KV921872">
    <property type="protein sequence ID" value="ORE09772.1"/>
    <property type="molecule type" value="Genomic_DNA"/>
</dbReference>
<dbReference type="Proteomes" id="UP000242414">
    <property type="component" value="Unassembled WGS sequence"/>
</dbReference>
<name>A0A1X0RCQ7_RHIZD</name>
<accession>A0A1X0RCQ7</accession>
<sequence>MQGNYPSEKGQQCKKLIEHVNVDSLLSNIRRDALKREIKIDVKIYLKLAALLCDLNETTDRKTIKTQLYQLYAEDREEDGTIIEVFSNLTQKLSKQKRLSPVEEMEFIVNFLNPILSPICHCPDKNKLLV</sequence>
<evidence type="ECO:0000313" key="1">
    <source>
        <dbReference type="EMBL" id="ORE09772.1"/>
    </source>
</evidence>
<dbReference type="AlphaFoldDB" id="A0A1X0RCQ7"/>
<gene>
    <name evidence="1" type="ORF">BCV72DRAFT_52143</name>
</gene>
<reference evidence="1" key="1">
    <citation type="journal article" date="2016" name="Proc. Natl. Acad. Sci. U.S.A.">
        <title>Lipid metabolic changes in an early divergent fungus govern the establishment of a mutualistic symbiosis with endobacteria.</title>
        <authorList>
            <person name="Lastovetsky O.A."/>
            <person name="Gaspar M.L."/>
            <person name="Mondo S.J."/>
            <person name="LaButti K.M."/>
            <person name="Sandor L."/>
            <person name="Grigoriev I.V."/>
            <person name="Henry S.A."/>
            <person name="Pawlowska T.E."/>
        </authorList>
    </citation>
    <scope>NUCLEOTIDE SEQUENCE [LARGE SCALE GENOMIC DNA]</scope>
    <source>
        <strain evidence="1">ATCC 52814</strain>
    </source>
</reference>
<organism evidence="1">
    <name type="scientific">Rhizopus microsporus var. microsporus</name>
    <dbReference type="NCBI Taxonomy" id="86635"/>
    <lineage>
        <taxon>Eukaryota</taxon>
        <taxon>Fungi</taxon>
        <taxon>Fungi incertae sedis</taxon>
        <taxon>Mucoromycota</taxon>
        <taxon>Mucoromycotina</taxon>
        <taxon>Mucoromycetes</taxon>
        <taxon>Mucorales</taxon>
        <taxon>Mucorineae</taxon>
        <taxon>Rhizopodaceae</taxon>
        <taxon>Rhizopus</taxon>
    </lineage>
</organism>
<proteinExistence type="predicted"/>
<protein>
    <submittedName>
        <fullName evidence="1">Uncharacterized protein</fullName>
    </submittedName>
</protein>
<dbReference type="OrthoDB" id="2260708at2759"/>
<dbReference type="VEuPathDB" id="FungiDB:BCV72DRAFT_52143"/>